<name>A0ABQ5SFC0_9CHLO</name>
<proteinExistence type="predicted"/>
<comment type="caution">
    <text evidence="1">The sequence shown here is derived from an EMBL/GenBank/DDBJ whole genome shotgun (WGS) entry which is preliminary data.</text>
</comment>
<protein>
    <submittedName>
        <fullName evidence="1">Uncharacterized protein</fullName>
    </submittedName>
</protein>
<dbReference type="EMBL" id="BSDZ01000079">
    <property type="protein sequence ID" value="GLI68153.1"/>
    <property type="molecule type" value="Genomic_DNA"/>
</dbReference>
<feature type="non-terminal residue" evidence="1">
    <location>
        <position position="117"/>
    </location>
</feature>
<reference evidence="1 2" key="1">
    <citation type="journal article" date="2023" name="IScience">
        <title>Expanded male sex-determining region conserved during the evolution of homothallism in the green alga Volvox.</title>
        <authorList>
            <person name="Yamamoto K."/>
            <person name="Matsuzaki R."/>
            <person name="Mahakham W."/>
            <person name="Heman W."/>
            <person name="Sekimoto H."/>
            <person name="Kawachi M."/>
            <person name="Minakuchi Y."/>
            <person name="Toyoda A."/>
            <person name="Nozaki H."/>
        </authorList>
    </citation>
    <scope>NUCLEOTIDE SEQUENCE [LARGE SCALE GENOMIC DNA]</scope>
    <source>
        <strain evidence="1 2">NIES-4468</strain>
    </source>
</reference>
<evidence type="ECO:0000313" key="2">
    <source>
        <dbReference type="Proteomes" id="UP001165090"/>
    </source>
</evidence>
<sequence>MYTVDLDSGLRDSMGIRVTGNEVTIPPSEWMDFTASPRTRQFAIKERQLAIECRFNAVEIEVRLVGDAITASVLSVRARAGLRSVTKFYDVICTSQRSGAQSPYLLPLHRALLTTQP</sequence>
<gene>
    <name evidence="1" type="ORF">VaNZ11_012490</name>
</gene>
<dbReference type="Proteomes" id="UP001165090">
    <property type="component" value="Unassembled WGS sequence"/>
</dbReference>
<keyword evidence="2" id="KW-1185">Reference proteome</keyword>
<organism evidence="1 2">
    <name type="scientific">Volvox africanus</name>
    <dbReference type="NCBI Taxonomy" id="51714"/>
    <lineage>
        <taxon>Eukaryota</taxon>
        <taxon>Viridiplantae</taxon>
        <taxon>Chlorophyta</taxon>
        <taxon>core chlorophytes</taxon>
        <taxon>Chlorophyceae</taxon>
        <taxon>CS clade</taxon>
        <taxon>Chlamydomonadales</taxon>
        <taxon>Volvocaceae</taxon>
        <taxon>Volvox</taxon>
    </lineage>
</organism>
<evidence type="ECO:0000313" key="1">
    <source>
        <dbReference type="EMBL" id="GLI68153.1"/>
    </source>
</evidence>
<accession>A0ABQ5SFC0</accession>